<dbReference type="PANTHER" id="PTHR10353:SF297">
    <property type="entry name" value="VICIANIN HYDROLASE-LIKE"/>
    <property type="match status" value="1"/>
</dbReference>
<evidence type="ECO:0000313" key="3">
    <source>
        <dbReference type="EMBL" id="KAK7817045.1"/>
    </source>
</evidence>
<evidence type="ECO:0000256" key="1">
    <source>
        <dbReference type="ARBA" id="ARBA00010838"/>
    </source>
</evidence>
<dbReference type="SUPFAM" id="SSF51445">
    <property type="entry name" value="(Trans)glycosidases"/>
    <property type="match status" value="1"/>
</dbReference>
<proteinExistence type="inferred from homology"/>
<protein>
    <submittedName>
        <fullName evidence="3">Raucaffricine-o-beta-d-glucosidase</fullName>
    </submittedName>
</protein>
<dbReference type="GO" id="GO:0005975">
    <property type="term" value="P:carbohydrate metabolic process"/>
    <property type="evidence" value="ECO:0007669"/>
    <property type="project" value="InterPro"/>
</dbReference>
<dbReference type="InterPro" id="IPR017853">
    <property type="entry name" value="GH"/>
</dbReference>
<sequence>MFSPNFSFTLWAGIKPLVTLFHFDTPQALEDEYGGFLSPKIVFYDNLIKLICDVRQIVINLICLQPYQHGKIGITIVSHWFVPKYQTSANRKATYRVLDFYFVQQNADKVVEENI</sequence>
<dbReference type="EMBL" id="PKMF04000904">
    <property type="protein sequence ID" value="KAK7817045.1"/>
    <property type="molecule type" value="Genomic_DNA"/>
</dbReference>
<organism evidence="3 4">
    <name type="scientific">Quercus suber</name>
    <name type="common">Cork oak</name>
    <dbReference type="NCBI Taxonomy" id="58331"/>
    <lineage>
        <taxon>Eukaryota</taxon>
        <taxon>Viridiplantae</taxon>
        <taxon>Streptophyta</taxon>
        <taxon>Embryophyta</taxon>
        <taxon>Tracheophyta</taxon>
        <taxon>Spermatophyta</taxon>
        <taxon>Magnoliopsida</taxon>
        <taxon>eudicotyledons</taxon>
        <taxon>Gunneridae</taxon>
        <taxon>Pentapetalae</taxon>
        <taxon>rosids</taxon>
        <taxon>fabids</taxon>
        <taxon>Fagales</taxon>
        <taxon>Fagaceae</taxon>
        <taxon>Quercus</taxon>
    </lineage>
</organism>
<dbReference type="GO" id="GO:0008422">
    <property type="term" value="F:beta-glucosidase activity"/>
    <property type="evidence" value="ECO:0007669"/>
    <property type="project" value="TreeGrafter"/>
</dbReference>
<dbReference type="Pfam" id="PF00232">
    <property type="entry name" value="Glyco_hydro_1"/>
    <property type="match status" value="1"/>
</dbReference>
<comment type="caution">
    <text evidence="3">The sequence shown here is derived from an EMBL/GenBank/DDBJ whole genome shotgun (WGS) entry which is preliminary data.</text>
</comment>
<dbReference type="Gene3D" id="3.20.20.80">
    <property type="entry name" value="Glycosidases"/>
    <property type="match status" value="1"/>
</dbReference>
<comment type="similarity">
    <text evidence="1 2">Belongs to the glycosyl hydrolase 1 family.</text>
</comment>
<dbReference type="Proteomes" id="UP000237347">
    <property type="component" value="Unassembled WGS sequence"/>
</dbReference>
<evidence type="ECO:0000256" key="2">
    <source>
        <dbReference type="RuleBase" id="RU003690"/>
    </source>
</evidence>
<gene>
    <name evidence="3" type="primary">RG_6</name>
    <name evidence="3" type="ORF">CFP56_043385</name>
</gene>
<dbReference type="AlphaFoldDB" id="A0AAW0IRB3"/>
<evidence type="ECO:0000313" key="4">
    <source>
        <dbReference type="Proteomes" id="UP000237347"/>
    </source>
</evidence>
<accession>A0AAW0IRB3</accession>
<dbReference type="PANTHER" id="PTHR10353">
    <property type="entry name" value="GLYCOSYL HYDROLASE"/>
    <property type="match status" value="1"/>
</dbReference>
<name>A0AAW0IRB3_QUESU</name>
<reference evidence="3 4" key="1">
    <citation type="journal article" date="2018" name="Sci. Data">
        <title>The draft genome sequence of cork oak.</title>
        <authorList>
            <person name="Ramos A.M."/>
            <person name="Usie A."/>
            <person name="Barbosa P."/>
            <person name="Barros P.M."/>
            <person name="Capote T."/>
            <person name="Chaves I."/>
            <person name="Simoes F."/>
            <person name="Abreu I."/>
            <person name="Carrasquinho I."/>
            <person name="Faro C."/>
            <person name="Guimaraes J.B."/>
            <person name="Mendonca D."/>
            <person name="Nobrega F."/>
            <person name="Rodrigues L."/>
            <person name="Saibo N.J.M."/>
            <person name="Varela M.C."/>
            <person name="Egas C."/>
            <person name="Matos J."/>
            <person name="Miguel C.M."/>
            <person name="Oliveira M.M."/>
            <person name="Ricardo C.P."/>
            <person name="Goncalves S."/>
        </authorList>
    </citation>
    <scope>NUCLEOTIDE SEQUENCE [LARGE SCALE GENOMIC DNA]</scope>
    <source>
        <strain evidence="4">cv. HL8</strain>
    </source>
</reference>
<dbReference type="InterPro" id="IPR001360">
    <property type="entry name" value="Glyco_hydro_1"/>
</dbReference>
<keyword evidence="4" id="KW-1185">Reference proteome</keyword>